<evidence type="ECO:0000256" key="1">
    <source>
        <dbReference type="SAM" id="Phobius"/>
    </source>
</evidence>
<protein>
    <submittedName>
        <fullName evidence="2">Uncharacterized protein</fullName>
    </submittedName>
</protein>
<sequence length="40" mass="4359" precursor="true">MTISVSAFALLVSIATVVTTLSPLLLIGLFIRDLRRGTLW</sequence>
<keyword evidence="1" id="KW-1133">Transmembrane helix</keyword>
<dbReference type="STRING" id="396588.Tgr7_0183"/>
<gene>
    <name evidence="2" type="ordered locus">Tgr7_0183</name>
</gene>
<dbReference type="AlphaFoldDB" id="B8GTZ9"/>
<dbReference type="HOGENOM" id="CLU_219401_1_0_6"/>
<dbReference type="KEGG" id="tgr:Tgr7_0183"/>
<proteinExistence type="predicted"/>
<dbReference type="EMBL" id="CP001339">
    <property type="protein sequence ID" value="ACL71282.1"/>
    <property type="molecule type" value="Genomic_DNA"/>
</dbReference>
<keyword evidence="1" id="KW-0472">Membrane</keyword>
<evidence type="ECO:0000313" key="3">
    <source>
        <dbReference type="Proteomes" id="UP000002383"/>
    </source>
</evidence>
<dbReference type="Proteomes" id="UP000002383">
    <property type="component" value="Chromosome"/>
</dbReference>
<feature type="transmembrane region" description="Helical" evidence="1">
    <location>
        <begin position="6"/>
        <end position="31"/>
    </location>
</feature>
<dbReference type="RefSeq" id="WP_012636771.1">
    <property type="nucleotide sequence ID" value="NC_011901.1"/>
</dbReference>
<name>B8GTZ9_THISH</name>
<reference evidence="2 3" key="1">
    <citation type="journal article" date="2011" name="Stand. Genomic Sci.">
        <title>Complete genome sequence of 'Thioalkalivibrio sulfidophilus' HL-EbGr7.</title>
        <authorList>
            <person name="Muyzer G."/>
            <person name="Sorokin D.Y."/>
            <person name="Mavromatis K."/>
            <person name="Lapidus A."/>
            <person name="Clum A."/>
            <person name="Ivanova N."/>
            <person name="Pati A."/>
            <person name="d'Haeseleer P."/>
            <person name="Woyke T."/>
            <person name="Kyrpides N.C."/>
        </authorList>
    </citation>
    <scope>NUCLEOTIDE SEQUENCE [LARGE SCALE GENOMIC DNA]</scope>
    <source>
        <strain evidence="2 3">HL-EbGR7</strain>
    </source>
</reference>
<evidence type="ECO:0000313" key="2">
    <source>
        <dbReference type="EMBL" id="ACL71282.1"/>
    </source>
</evidence>
<accession>B8GTZ9</accession>
<keyword evidence="3" id="KW-1185">Reference proteome</keyword>
<organism evidence="2 3">
    <name type="scientific">Thioalkalivibrio sulfidiphilus (strain HL-EbGR7)</name>
    <dbReference type="NCBI Taxonomy" id="396588"/>
    <lineage>
        <taxon>Bacteria</taxon>
        <taxon>Pseudomonadati</taxon>
        <taxon>Pseudomonadota</taxon>
        <taxon>Gammaproteobacteria</taxon>
        <taxon>Chromatiales</taxon>
        <taxon>Ectothiorhodospiraceae</taxon>
        <taxon>Thioalkalivibrio</taxon>
    </lineage>
</organism>
<keyword evidence="1" id="KW-0812">Transmembrane</keyword>